<keyword evidence="5 15" id="KW-0285">Flavoprotein</keyword>
<keyword evidence="7 15" id="KW-0560">Oxidoreductase</keyword>
<name>A0A3R7MF26_PENVA</name>
<comment type="catalytic activity">
    <reaction evidence="8">
        <text>(2S)-2-methylbutanoyl-CoA + oxidized [electron-transfer flavoprotein] + H(+) = (2E)-2-methylbut-2-enoyl-CoA + reduced [electron-transfer flavoprotein]</text>
        <dbReference type="Rhea" id="RHEA:48256"/>
        <dbReference type="Rhea" id="RHEA-COMP:10685"/>
        <dbReference type="Rhea" id="RHEA-COMP:10686"/>
        <dbReference type="ChEBI" id="CHEBI:15378"/>
        <dbReference type="ChEBI" id="CHEBI:57337"/>
        <dbReference type="ChEBI" id="CHEBI:57692"/>
        <dbReference type="ChEBI" id="CHEBI:58307"/>
        <dbReference type="ChEBI" id="CHEBI:88166"/>
    </reaction>
    <physiologicalReaction direction="left-to-right" evidence="8">
        <dbReference type="Rhea" id="RHEA:48257"/>
    </physiologicalReaction>
</comment>
<proteinExistence type="inferred from homology"/>
<keyword evidence="6 15" id="KW-0274">FAD</keyword>
<dbReference type="SUPFAM" id="SSF56645">
    <property type="entry name" value="Acyl-CoA dehydrogenase NM domain-like"/>
    <property type="match status" value="1"/>
</dbReference>
<evidence type="ECO:0000256" key="7">
    <source>
        <dbReference type="ARBA" id="ARBA00023002"/>
    </source>
</evidence>
<evidence type="ECO:0000256" key="6">
    <source>
        <dbReference type="ARBA" id="ARBA00022827"/>
    </source>
</evidence>
<feature type="active site" description="Proton acceptor" evidence="14">
    <location>
        <position position="408"/>
    </location>
</feature>
<evidence type="ECO:0000256" key="2">
    <source>
        <dbReference type="ARBA" id="ARBA00005109"/>
    </source>
</evidence>
<dbReference type="PROSITE" id="PS00072">
    <property type="entry name" value="ACYL_COA_DH_1"/>
    <property type="match status" value="1"/>
</dbReference>
<dbReference type="OrthoDB" id="10254877at2759"/>
<dbReference type="InterPro" id="IPR037069">
    <property type="entry name" value="AcylCoA_DH/ox_N_sf"/>
</dbReference>
<evidence type="ECO:0000256" key="1">
    <source>
        <dbReference type="ARBA" id="ARBA00001974"/>
    </source>
</evidence>
<comment type="pathway">
    <text evidence="2">Amino-acid degradation; L-valine degradation.</text>
</comment>
<organism evidence="19 20">
    <name type="scientific">Penaeus vannamei</name>
    <name type="common">Whiteleg shrimp</name>
    <name type="synonym">Litopenaeus vannamei</name>
    <dbReference type="NCBI Taxonomy" id="6689"/>
    <lineage>
        <taxon>Eukaryota</taxon>
        <taxon>Metazoa</taxon>
        <taxon>Ecdysozoa</taxon>
        <taxon>Arthropoda</taxon>
        <taxon>Crustacea</taxon>
        <taxon>Multicrustacea</taxon>
        <taxon>Malacostraca</taxon>
        <taxon>Eumalacostraca</taxon>
        <taxon>Eucarida</taxon>
        <taxon>Decapoda</taxon>
        <taxon>Dendrobranchiata</taxon>
        <taxon>Penaeoidea</taxon>
        <taxon>Penaeidae</taxon>
        <taxon>Penaeus</taxon>
    </lineage>
</organism>
<evidence type="ECO:0000256" key="11">
    <source>
        <dbReference type="ARBA" id="ARBA00055070"/>
    </source>
</evidence>
<dbReference type="GO" id="GO:0009083">
    <property type="term" value="P:branched-chain amino acid catabolic process"/>
    <property type="evidence" value="ECO:0007669"/>
    <property type="project" value="UniProtKB-KW"/>
</dbReference>
<dbReference type="Gene3D" id="1.20.140.10">
    <property type="entry name" value="Butyryl-CoA Dehydrogenase, subunit A, domain 3"/>
    <property type="match status" value="1"/>
</dbReference>
<accession>A0A3R7MF26</accession>
<dbReference type="AlphaFoldDB" id="A0A3R7MF26"/>
<comment type="catalytic activity">
    <reaction evidence="10">
        <text>2-methylpropanoyl-CoA + oxidized [electron-transfer flavoprotein] + H(+) = 2-methylpropenoyl-CoA + reduced [electron-transfer flavoprotein]</text>
        <dbReference type="Rhea" id="RHEA:44180"/>
        <dbReference type="Rhea" id="RHEA-COMP:10685"/>
        <dbReference type="Rhea" id="RHEA-COMP:10686"/>
        <dbReference type="ChEBI" id="CHEBI:15378"/>
        <dbReference type="ChEBI" id="CHEBI:57338"/>
        <dbReference type="ChEBI" id="CHEBI:57692"/>
        <dbReference type="ChEBI" id="CHEBI:58307"/>
        <dbReference type="ChEBI" id="CHEBI:62500"/>
        <dbReference type="EC" id="1.3.8.5"/>
    </reaction>
    <physiologicalReaction direction="left-to-right" evidence="10">
        <dbReference type="Rhea" id="RHEA:44181"/>
    </physiologicalReaction>
</comment>
<evidence type="ECO:0000256" key="10">
    <source>
        <dbReference type="ARBA" id="ARBA00052552"/>
    </source>
</evidence>
<dbReference type="PANTHER" id="PTHR43831">
    <property type="entry name" value="ISOBUTYRYL-COA DEHYDROGENASE"/>
    <property type="match status" value="1"/>
</dbReference>
<dbReference type="Gene3D" id="1.10.540.10">
    <property type="entry name" value="Acyl-CoA dehydrogenase/oxidase, N-terminal domain"/>
    <property type="match status" value="1"/>
</dbReference>
<evidence type="ECO:0000259" key="16">
    <source>
        <dbReference type="Pfam" id="PF00441"/>
    </source>
</evidence>
<evidence type="ECO:0000313" key="20">
    <source>
        <dbReference type="Proteomes" id="UP000283509"/>
    </source>
</evidence>
<evidence type="ECO:0000256" key="8">
    <source>
        <dbReference type="ARBA" id="ARBA00049552"/>
    </source>
</evidence>
<reference evidence="19 20" key="2">
    <citation type="submission" date="2019-01" db="EMBL/GenBank/DDBJ databases">
        <title>The decoding of complex shrimp genome reveals the adaptation for benthos swimmer, frequently molting mechanism and breeding impact on genome.</title>
        <authorList>
            <person name="Sun Y."/>
            <person name="Gao Y."/>
            <person name="Yu Y."/>
        </authorList>
    </citation>
    <scope>NUCLEOTIDE SEQUENCE [LARGE SCALE GENOMIC DNA]</scope>
    <source>
        <tissue evidence="19">Muscle</tissue>
    </source>
</reference>
<comment type="function">
    <text evidence="11">Isobutyryl-CoA dehydrogenase which catalyzes the conversion of 2-methylpropanoyl-CoA to (2E)-2-methylpropenoyl-CoA in the valine catabolic pathway. To a lesser extent, also able to catalyze the oxidation of (2S)-2-methylbutanoyl-CoA.</text>
</comment>
<evidence type="ECO:0000256" key="13">
    <source>
        <dbReference type="ARBA" id="ARBA00076026"/>
    </source>
</evidence>
<dbReference type="SUPFAM" id="SSF47203">
    <property type="entry name" value="Acyl-CoA dehydrogenase C-terminal domain-like"/>
    <property type="match status" value="1"/>
</dbReference>
<dbReference type="InterPro" id="IPR006089">
    <property type="entry name" value="Acyl-CoA_DH_CS"/>
</dbReference>
<feature type="domain" description="Acyl-CoA dehydrogenase/oxidase N-terminal" evidence="18">
    <location>
        <begin position="52"/>
        <end position="162"/>
    </location>
</feature>
<dbReference type="GO" id="GO:0003853">
    <property type="term" value="F:short-chain 2-methyl fatty acyl-CoA dehydrogenase activity"/>
    <property type="evidence" value="ECO:0007669"/>
    <property type="project" value="UniProtKB-EC"/>
</dbReference>
<comment type="similarity">
    <text evidence="3 15">Belongs to the acyl-CoA dehydrogenase family.</text>
</comment>
<dbReference type="InterPro" id="IPR006091">
    <property type="entry name" value="Acyl-CoA_Oxase/DH_mid-dom"/>
</dbReference>
<dbReference type="Pfam" id="PF02770">
    <property type="entry name" value="Acyl-CoA_dh_M"/>
    <property type="match status" value="1"/>
</dbReference>
<sequence>MFVAALITKQVRHAATGRRILQGFQRQSDRNKVGTVAVRSFITSVDPSHGLTEEQIAIQQLAIDFARNEMMPNMAMWDEKEMFPVETMRAAANLGFGAIYAQEEFGGTGLSRLDASLIFEALSQGCTSTTAYISIHNMCAWMIDTFGNESQREKWIPLLAGMEKFASYCLTEPGSGSDAVSLSTSAKRDGDDLILNGSKAFISGGGDTDVYLVMCRTGSAGPKGISCVLVEKGTPGLHFGKKEKKVGWNSQPTRMVIFEDCRVPATNIIGKEGQGFNIAMKGLNGGRINIASCSLGAAQASLQAAIDHVKVRKQFGKPLASFQNSQFRLAEMATELVASRLLVRNAARALDNDDLDTVPLCSMAKYYATEKCFNIINEALQLHGGYGYLKDYSVQQYLRDTRVHMILEGTNEVMRLLIARKVLSD</sequence>
<feature type="domain" description="Acyl-CoA oxidase/dehydrogenase middle" evidence="17">
    <location>
        <begin position="168"/>
        <end position="261"/>
    </location>
</feature>
<dbReference type="Pfam" id="PF00441">
    <property type="entry name" value="Acyl-CoA_dh_1"/>
    <property type="match status" value="1"/>
</dbReference>
<dbReference type="InterPro" id="IPR013786">
    <property type="entry name" value="AcylCoA_DH/ox_N"/>
</dbReference>
<dbReference type="STRING" id="6689.A0A3R7MF26"/>
<keyword evidence="20" id="KW-1185">Reference proteome</keyword>
<dbReference type="FunFam" id="1.20.140.10:FF:000001">
    <property type="entry name" value="Acyl-CoA dehydrogenase"/>
    <property type="match status" value="1"/>
</dbReference>
<evidence type="ECO:0000256" key="9">
    <source>
        <dbReference type="ARBA" id="ARBA00050268"/>
    </source>
</evidence>
<evidence type="ECO:0000313" key="19">
    <source>
        <dbReference type="EMBL" id="ROT80787.1"/>
    </source>
</evidence>
<evidence type="ECO:0000256" key="14">
    <source>
        <dbReference type="PIRSR" id="PIRSR634178-1"/>
    </source>
</evidence>
<dbReference type="InterPro" id="IPR009100">
    <property type="entry name" value="AcylCoA_DH/oxidase_NM_dom_sf"/>
</dbReference>
<dbReference type="InterPro" id="IPR009075">
    <property type="entry name" value="AcylCo_DH/oxidase_C"/>
</dbReference>
<dbReference type="GO" id="GO:0006629">
    <property type="term" value="P:lipid metabolic process"/>
    <property type="evidence" value="ECO:0007669"/>
    <property type="project" value="InterPro"/>
</dbReference>
<reference evidence="19 20" key="1">
    <citation type="submission" date="2018-04" db="EMBL/GenBank/DDBJ databases">
        <authorList>
            <person name="Zhang X."/>
            <person name="Yuan J."/>
            <person name="Li F."/>
            <person name="Xiang J."/>
        </authorList>
    </citation>
    <scope>NUCLEOTIDE SEQUENCE [LARGE SCALE GENOMIC DNA]</scope>
    <source>
        <tissue evidence="19">Muscle</tissue>
    </source>
</reference>
<evidence type="ECO:0000256" key="12">
    <source>
        <dbReference type="ARBA" id="ARBA00071686"/>
    </source>
</evidence>
<evidence type="ECO:0000256" key="4">
    <source>
        <dbReference type="ARBA" id="ARBA00022456"/>
    </source>
</evidence>
<evidence type="ECO:0000259" key="18">
    <source>
        <dbReference type="Pfam" id="PF02771"/>
    </source>
</evidence>
<dbReference type="GO" id="GO:0050660">
    <property type="term" value="F:flavin adenine dinucleotide binding"/>
    <property type="evidence" value="ECO:0007669"/>
    <property type="project" value="InterPro"/>
</dbReference>
<dbReference type="InterPro" id="IPR034178">
    <property type="entry name" value="IBD"/>
</dbReference>
<dbReference type="Gene3D" id="2.40.110.10">
    <property type="entry name" value="Butyryl-CoA Dehydrogenase, subunit A, domain 2"/>
    <property type="match status" value="1"/>
</dbReference>
<dbReference type="InterPro" id="IPR052547">
    <property type="entry name" value="Mito_Isobutyryl-CoADH"/>
</dbReference>
<dbReference type="FunFam" id="2.40.110.10:FF:000001">
    <property type="entry name" value="Acyl-CoA dehydrogenase, mitochondrial"/>
    <property type="match status" value="1"/>
</dbReference>
<dbReference type="PANTHER" id="PTHR43831:SF1">
    <property type="entry name" value="ISOBUTYRYL-COA DEHYDROGENASE, MITOCHONDRIAL"/>
    <property type="match status" value="1"/>
</dbReference>
<dbReference type="GO" id="GO:0005739">
    <property type="term" value="C:mitochondrion"/>
    <property type="evidence" value="ECO:0007669"/>
    <property type="project" value="TreeGrafter"/>
</dbReference>
<comment type="caution">
    <text evidence="19">The sequence shown here is derived from an EMBL/GenBank/DDBJ whole genome shotgun (WGS) entry which is preliminary data.</text>
</comment>
<dbReference type="CDD" id="cd01162">
    <property type="entry name" value="IBD"/>
    <property type="match status" value="1"/>
</dbReference>
<dbReference type="Pfam" id="PF02771">
    <property type="entry name" value="Acyl-CoA_dh_N"/>
    <property type="match status" value="1"/>
</dbReference>
<protein>
    <recommendedName>
        <fullName evidence="12">Isobutyryl-CoA dehydrogenase, mitochondrial</fullName>
    </recommendedName>
    <alternativeName>
        <fullName evidence="13">Acyl-CoA dehydrogenase family member 8</fullName>
    </alternativeName>
</protein>
<keyword evidence="4" id="KW-0101">Branched-chain amino acid catabolism</keyword>
<dbReference type="Proteomes" id="UP000283509">
    <property type="component" value="Unassembled WGS sequence"/>
</dbReference>
<evidence type="ECO:0000256" key="3">
    <source>
        <dbReference type="ARBA" id="ARBA00009347"/>
    </source>
</evidence>
<dbReference type="InterPro" id="IPR046373">
    <property type="entry name" value="Acyl-CoA_Oxase/DH_mid-dom_sf"/>
</dbReference>
<evidence type="ECO:0000259" key="17">
    <source>
        <dbReference type="Pfam" id="PF02770"/>
    </source>
</evidence>
<comment type="catalytic activity">
    <reaction evidence="9">
        <text>propanoyl-CoA + oxidized [electron-transfer flavoprotein] + H(+) = acryloyl-CoA + reduced [electron-transfer flavoprotein]</text>
        <dbReference type="Rhea" id="RHEA:31287"/>
        <dbReference type="Rhea" id="RHEA-COMP:10685"/>
        <dbReference type="Rhea" id="RHEA-COMP:10686"/>
        <dbReference type="ChEBI" id="CHEBI:15378"/>
        <dbReference type="ChEBI" id="CHEBI:57367"/>
        <dbReference type="ChEBI" id="CHEBI:57392"/>
        <dbReference type="ChEBI" id="CHEBI:57692"/>
        <dbReference type="ChEBI" id="CHEBI:58307"/>
    </reaction>
    <physiologicalReaction direction="left-to-right" evidence="9">
        <dbReference type="Rhea" id="RHEA:31288"/>
    </physiologicalReaction>
</comment>
<comment type="cofactor">
    <cofactor evidence="1 15">
        <name>FAD</name>
        <dbReference type="ChEBI" id="CHEBI:57692"/>
    </cofactor>
</comment>
<gene>
    <name evidence="19" type="ORF">C7M84_000471</name>
</gene>
<dbReference type="EMBL" id="QCYY01001069">
    <property type="protein sequence ID" value="ROT80787.1"/>
    <property type="molecule type" value="Genomic_DNA"/>
</dbReference>
<dbReference type="InterPro" id="IPR036250">
    <property type="entry name" value="AcylCo_DH-like_C"/>
</dbReference>
<feature type="domain" description="Acyl-CoA dehydrogenase/oxidase C-terminal" evidence="16">
    <location>
        <begin position="273"/>
        <end position="422"/>
    </location>
</feature>
<evidence type="ECO:0000256" key="5">
    <source>
        <dbReference type="ARBA" id="ARBA00022630"/>
    </source>
</evidence>
<evidence type="ECO:0000256" key="15">
    <source>
        <dbReference type="RuleBase" id="RU362125"/>
    </source>
</evidence>